<evidence type="ECO:0000313" key="10">
    <source>
        <dbReference type="Proteomes" id="UP000315700"/>
    </source>
</evidence>
<evidence type="ECO:0000259" key="8">
    <source>
        <dbReference type="PROSITE" id="PS50011"/>
    </source>
</evidence>
<evidence type="ECO:0000256" key="1">
    <source>
        <dbReference type="ARBA" id="ARBA00022679"/>
    </source>
</evidence>
<dbReference type="AlphaFoldDB" id="A0A517SJH1"/>
<gene>
    <name evidence="9" type="primary">pknB_13</name>
    <name evidence="9" type="ORF">Pan44_42980</name>
</gene>
<protein>
    <submittedName>
        <fullName evidence="9">Serine/threonine-protein kinase PknB</fullName>
        <ecNumber evidence="9">2.7.11.1</ecNumber>
    </submittedName>
</protein>
<dbReference type="EC" id="2.7.11.1" evidence="9"/>
<dbReference type="SMART" id="SM00028">
    <property type="entry name" value="TPR"/>
    <property type="match status" value="4"/>
</dbReference>
<dbReference type="GO" id="GO:0005524">
    <property type="term" value="F:ATP binding"/>
    <property type="evidence" value="ECO:0007669"/>
    <property type="project" value="UniProtKB-UniRule"/>
</dbReference>
<dbReference type="Proteomes" id="UP000315700">
    <property type="component" value="Chromosome"/>
</dbReference>
<dbReference type="PROSITE" id="PS00108">
    <property type="entry name" value="PROTEIN_KINASE_ST"/>
    <property type="match status" value="1"/>
</dbReference>
<dbReference type="EMBL" id="CP036271">
    <property type="protein sequence ID" value="QDT56246.1"/>
    <property type="molecule type" value="Genomic_DNA"/>
</dbReference>
<dbReference type="InterPro" id="IPR011990">
    <property type="entry name" value="TPR-like_helical_dom_sf"/>
</dbReference>
<feature type="domain" description="Protein kinase" evidence="8">
    <location>
        <begin position="158"/>
        <end position="425"/>
    </location>
</feature>
<dbReference type="PROSITE" id="PS00107">
    <property type="entry name" value="PROTEIN_KINASE_ATP"/>
    <property type="match status" value="1"/>
</dbReference>
<proteinExistence type="predicted"/>
<keyword evidence="1 9" id="KW-0808">Transferase</keyword>
<name>A0A517SJH1_9PLAN</name>
<feature type="compositionally biased region" description="Polar residues" evidence="7">
    <location>
        <begin position="1"/>
        <end position="10"/>
    </location>
</feature>
<dbReference type="KEGG" id="ccos:Pan44_42980"/>
<evidence type="ECO:0000256" key="7">
    <source>
        <dbReference type="SAM" id="MobiDB-lite"/>
    </source>
</evidence>
<dbReference type="Gene3D" id="1.10.510.10">
    <property type="entry name" value="Transferase(Phosphotransferase) domain 1"/>
    <property type="match status" value="1"/>
</dbReference>
<dbReference type="InterPro" id="IPR017441">
    <property type="entry name" value="Protein_kinase_ATP_BS"/>
</dbReference>
<feature type="region of interest" description="Disordered" evidence="7">
    <location>
        <begin position="1"/>
        <end position="34"/>
    </location>
</feature>
<evidence type="ECO:0000256" key="2">
    <source>
        <dbReference type="ARBA" id="ARBA00022741"/>
    </source>
</evidence>
<keyword evidence="4 5" id="KW-0067">ATP-binding</keyword>
<dbReference type="SUPFAM" id="SSF48452">
    <property type="entry name" value="TPR-like"/>
    <property type="match status" value="1"/>
</dbReference>
<dbReference type="InterPro" id="IPR000719">
    <property type="entry name" value="Prot_kinase_dom"/>
</dbReference>
<evidence type="ECO:0000256" key="3">
    <source>
        <dbReference type="ARBA" id="ARBA00022777"/>
    </source>
</evidence>
<evidence type="ECO:0000313" key="9">
    <source>
        <dbReference type="EMBL" id="QDT56246.1"/>
    </source>
</evidence>
<dbReference type="InterPro" id="IPR008271">
    <property type="entry name" value="Ser/Thr_kinase_AS"/>
</dbReference>
<reference evidence="9 10" key="1">
    <citation type="submission" date="2019-02" db="EMBL/GenBank/DDBJ databases">
        <title>Deep-cultivation of Planctomycetes and their phenomic and genomic characterization uncovers novel biology.</title>
        <authorList>
            <person name="Wiegand S."/>
            <person name="Jogler M."/>
            <person name="Boedeker C."/>
            <person name="Pinto D."/>
            <person name="Vollmers J."/>
            <person name="Rivas-Marin E."/>
            <person name="Kohn T."/>
            <person name="Peeters S.H."/>
            <person name="Heuer A."/>
            <person name="Rast P."/>
            <person name="Oberbeckmann S."/>
            <person name="Bunk B."/>
            <person name="Jeske O."/>
            <person name="Meyerdierks A."/>
            <person name="Storesund J.E."/>
            <person name="Kallscheuer N."/>
            <person name="Luecker S."/>
            <person name="Lage O.M."/>
            <person name="Pohl T."/>
            <person name="Merkel B.J."/>
            <person name="Hornburger P."/>
            <person name="Mueller R.-W."/>
            <person name="Bruemmer F."/>
            <person name="Labrenz M."/>
            <person name="Spormann A.M."/>
            <person name="Op den Camp H."/>
            <person name="Overmann J."/>
            <person name="Amann R."/>
            <person name="Jetten M.S.M."/>
            <person name="Mascher T."/>
            <person name="Medema M.H."/>
            <person name="Devos D.P."/>
            <person name="Kaster A.-K."/>
            <person name="Ovreas L."/>
            <person name="Rohde M."/>
            <person name="Galperin M.Y."/>
            <person name="Jogler C."/>
        </authorList>
    </citation>
    <scope>NUCLEOTIDE SEQUENCE [LARGE SCALE GENOMIC DNA]</scope>
    <source>
        <strain evidence="9 10">Pan44</strain>
    </source>
</reference>
<organism evidence="9 10">
    <name type="scientific">Caulifigura coniformis</name>
    <dbReference type="NCBI Taxonomy" id="2527983"/>
    <lineage>
        <taxon>Bacteria</taxon>
        <taxon>Pseudomonadati</taxon>
        <taxon>Planctomycetota</taxon>
        <taxon>Planctomycetia</taxon>
        <taxon>Planctomycetales</taxon>
        <taxon>Planctomycetaceae</taxon>
        <taxon>Caulifigura</taxon>
    </lineage>
</organism>
<evidence type="ECO:0000256" key="4">
    <source>
        <dbReference type="ARBA" id="ARBA00022840"/>
    </source>
</evidence>
<evidence type="ECO:0000256" key="6">
    <source>
        <dbReference type="SAM" id="Coils"/>
    </source>
</evidence>
<keyword evidence="2 5" id="KW-0547">Nucleotide-binding</keyword>
<dbReference type="CDD" id="cd14014">
    <property type="entry name" value="STKc_PknB_like"/>
    <property type="match status" value="1"/>
</dbReference>
<dbReference type="Gene3D" id="1.25.40.10">
    <property type="entry name" value="Tetratricopeptide repeat domain"/>
    <property type="match status" value="1"/>
</dbReference>
<dbReference type="PANTHER" id="PTHR43289:SF6">
    <property type="entry name" value="SERINE_THREONINE-PROTEIN KINASE NEKL-3"/>
    <property type="match status" value="1"/>
</dbReference>
<dbReference type="PANTHER" id="PTHR43289">
    <property type="entry name" value="MITOGEN-ACTIVATED PROTEIN KINASE KINASE KINASE 20-RELATED"/>
    <property type="match status" value="1"/>
</dbReference>
<dbReference type="OrthoDB" id="6111975at2"/>
<dbReference type="GO" id="GO:0004674">
    <property type="term" value="F:protein serine/threonine kinase activity"/>
    <property type="evidence" value="ECO:0007669"/>
    <property type="project" value="UniProtKB-EC"/>
</dbReference>
<keyword evidence="6" id="KW-0175">Coiled coil</keyword>
<dbReference type="Gene3D" id="3.30.200.20">
    <property type="entry name" value="Phosphorylase Kinase, domain 1"/>
    <property type="match status" value="1"/>
</dbReference>
<keyword evidence="3 9" id="KW-0418">Kinase</keyword>
<dbReference type="InterPro" id="IPR019734">
    <property type="entry name" value="TPR_rpt"/>
</dbReference>
<dbReference type="InParanoid" id="A0A517SJH1"/>
<dbReference type="RefSeq" id="WP_145033413.1">
    <property type="nucleotide sequence ID" value="NZ_CP036271.1"/>
</dbReference>
<accession>A0A517SJH1</accession>
<keyword evidence="10" id="KW-1185">Reference proteome</keyword>
<dbReference type="InterPro" id="IPR011009">
    <property type="entry name" value="Kinase-like_dom_sf"/>
</dbReference>
<dbReference type="SMART" id="SM00220">
    <property type="entry name" value="S_TKc"/>
    <property type="match status" value="1"/>
</dbReference>
<evidence type="ECO:0000256" key="5">
    <source>
        <dbReference type="PROSITE-ProRule" id="PRU10141"/>
    </source>
</evidence>
<dbReference type="SUPFAM" id="SSF56112">
    <property type="entry name" value="Protein kinase-like (PK-like)"/>
    <property type="match status" value="1"/>
</dbReference>
<sequence length="918" mass="101407">MRDTVPSDQTIIGDGETPEDRFASAWRDGSPPPPLTEFLPREGDEGYLATLERLIQVEIEQSWRRSLSEPSAHPQWLEDYLARFPALRTPAAIVRLAQVEFVARTRFGDPPAADSYVARFPDYVTPGVAEEFVTAAANSHSPREQASTAENLGALGDYKLLDRIGEGGMGIVYRAVQPGADRVVALKVIRSSVTSAGEVFRRKAETRFRNEIHAAARLEHENIIPVYDVGMVGELMYFAMRFVDGRSLNELVKQGPLENRQAATWMAGVARGVAEAHRCGILHRDLKPHNVMIDARTDQPMVADFGLAKLLDTDDQLTKTGETIGTPSYMPPEQISDASNVDARGDVYSLGATLYHLLSGRPPFQAANTLGTMRQVLYDEAVPPKRLNSLVDADLETISLKCLQKEPVRRYQSAREFLDDLERYLRGEPILARPIGRIERLDRWRRRNPVEAGLTAAAIVLAGAALAATTIGYRNTKAALAEAEQNLAMAKSAVDGLYTEVSEIDLQNQPGLQPLKQTLLVKALDYYRRLLERNRRDPRLTSEMADSHFRVGTITEEVKSVSEALPHYQAAADIQRSLLQKTPDDVAVAERLSDSLNALGRGHQRLEKFDDAQAAFEESRTLREKLATSSPGDREYQRKLANAIMNSGLLKARRSHLDGAAADYARAQSIRESLLDQSIDEAVARDFARGAYNQGALARQREQLGDATGKLQTAIKWFGKLVVEHPENLSDRFQLAVASVLHGDLLALQNDHAGAFVAYAASRDVLQKLVSENPQVVIYRERFATQTIGEARLRIRLATEEIEKNSGDAANAEMHLTTTETLLASGASALAGAIASEPERAGPRHDLAVICQLEGEIQLLRMDVPGAKAAWQRGLDTLAPLKSQFDRNPDCELQWETLQECLKLLGETSEPPAQKPDF</sequence>
<feature type="binding site" evidence="5">
    <location>
        <position position="187"/>
    </location>
    <ligand>
        <name>ATP</name>
        <dbReference type="ChEBI" id="CHEBI:30616"/>
    </ligand>
</feature>
<dbReference type="PROSITE" id="PS50011">
    <property type="entry name" value="PROTEIN_KINASE_DOM"/>
    <property type="match status" value="1"/>
</dbReference>
<feature type="coiled-coil region" evidence="6">
    <location>
        <begin position="473"/>
        <end position="500"/>
    </location>
</feature>
<dbReference type="Pfam" id="PF00069">
    <property type="entry name" value="Pkinase"/>
    <property type="match status" value="1"/>
</dbReference>